<organism evidence="1 2">
    <name type="scientific">Phormidesmis priestleyi Ana</name>
    <dbReference type="NCBI Taxonomy" id="1666911"/>
    <lineage>
        <taxon>Bacteria</taxon>
        <taxon>Bacillati</taxon>
        <taxon>Cyanobacteriota</taxon>
        <taxon>Cyanophyceae</taxon>
        <taxon>Leptolyngbyales</taxon>
        <taxon>Leptolyngbyaceae</taxon>
        <taxon>Phormidesmis</taxon>
    </lineage>
</organism>
<sequence length="76" mass="8786">MINRCSLPLKMNRELERNRNRSEATISEQLNSEISVIHEESDRSFANSHAYVRDEWASVVSFRPAKRSIPKPISLS</sequence>
<evidence type="ECO:0000313" key="2">
    <source>
        <dbReference type="Proteomes" id="UP000050465"/>
    </source>
</evidence>
<protein>
    <submittedName>
        <fullName evidence="1">Uncharacterized protein</fullName>
    </submittedName>
</protein>
<evidence type="ECO:0000313" key="1">
    <source>
        <dbReference type="EMBL" id="KPQ37671.1"/>
    </source>
</evidence>
<accession>A0A0P7Z1R8</accession>
<dbReference type="AlphaFoldDB" id="A0A0P7Z1R8"/>
<name>A0A0P7Z1R8_9CYAN</name>
<dbReference type="Proteomes" id="UP000050465">
    <property type="component" value="Unassembled WGS sequence"/>
</dbReference>
<comment type="caution">
    <text evidence="1">The sequence shown here is derived from an EMBL/GenBank/DDBJ whole genome shotgun (WGS) entry which is preliminary data.</text>
</comment>
<reference evidence="1 2" key="1">
    <citation type="submission" date="2015-09" db="EMBL/GenBank/DDBJ databases">
        <title>Identification and resolution of microdiversity through metagenomic sequencing of parallel consortia.</title>
        <authorList>
            <person name="Nelson W.C."/>
            <person name="Romine M.F."/>
            <person name="Lindemann S.R."/>
        </authorList>
    </citation>
    <scope>NUCLEOTIDE SEQUENCE [LARGE SCALE GENOMIC DNA]</scope>
    <source>
        <strain evidence="1">Ana</strain>
    </source>
</reference>
<gene>
    <name evidence="1" type="ORF">HLUCCA11_01060</name>
</gene>
<proteinExistence type="predicted"/>
<dbReference type="EMBL" id="LJZR01000001">
    <property type="protein sequence ID" value="KPQ37671.1"/>
    <property type="molecule type" value="Genomic_DNA"/>
</dbReference>